<feature type="transmembrane region" description="Helical" evidence="1">
    <location>
        <begin position="146"/>
        <end position="165"/>
    </location>
</feature>
<accession>X6NV55</accession>
<keyword evidence="3" id="KW-1185">Reference proteome</keyword>
<feature type="transmembrane region" description="Helical" evidence="1">
    <location>
        <begin position="171"/>
        <end position="191"/>
    </location>
</feature>
<keyword evidence="1" id="KW-0812">Transmembrane</keyword>
<feature type="transmembrane region" description="Helical" evidence="1">
    <location>
        <begin position="97"/>
        <end position="125"/>
    </location>
</feature>
<organism evidence="2 3">
    <name type="scientific">Reticulomyxa filosa</name>
    <dbReference type="NCBI Taxonomy" id="46433"/>
    <lineage>
        <taxon>Eukaryota</taxon>
        <taxon>Sar</taxon>
        <taxon>Rhizaria</taxon>
        <taxon>Retaria</taxon>
        <taxon>Foraminifera</taxon>
        <taxon>Monothalamids</taxon>
        <taxon>Reticulomyxidae</taxon>
        <taxon>Reticulomyxa</taxon>
    </lineage>
</organism>
<feature type="transmembrane region" description="Helical" evidence="1">
    <location>
        <begin position="64"/>
        <end position="85"/>
    </location>
</feature>
<evidence type="ECO:0000313" key="3">
    <source>
        <dbReference type="Proteomes" id="UP000023152"/>
    </source>
</evidence>
<reference evidence="2 3" key="1">
    <citation type="journal article" date="2013" name="Curr. Biol.">
        <title>The Genome of the Foraminiferan Reticulomyxa filosa.</title>
        <authorList>
            <person name="Glockner G."/>
            <person name="Hulsmann N."/>
            <person name="Schleicher M."/>
            <person name="Noegel A.A."/>
            <person name="Eichinger L."/>
            <person name="Gallinger C."/>
            <person name="Pawlowski J."/>
            <person name="Sierra R."/>
            <person name="Euteneuer U."/>
            <person name="Pillet L."/>
            <person name="Moustafa A."/>
            <person name="Platzer M."/>
            <person name="Groth M."/>
            <person name="Szafranski K."/>
            <person name="Schliwa M."/>
        </authorList>
    </citation>
    <scope>NUCLEOTIDE SEQUENCE [LARGE SCALE GENOMIC DNA]</scope>
</reference>
<dbReference type="EMBL" id="ASPP01006214">
    <property type="protein sequence ID" value="ETO29162.1"/>
    <property type="molecule type" value="Genomic_DNA"/>
</dbReference>
<dbReference type="AlphaFoldDB" id="X6NV55"/>
<dbReference type="Proteomes" id="UP000023152">
    <property type="component" value="Unassembled WGS sequence"/>
</dbReference>
<gene>
    <name evidence="2" type="ORF">RFI_07964</name>
</gene>
<name>X6NV55_RETFI</name>
<evidence type="ECO:0000256" key="1">
    <source>
        <dbReference type="SAM" id="Phobius"/>
    </source>
</evidence>
<keyword evidence="1" id="KW-0472">Membrane</keyword>
<evidence type="ECO:0000313" key="2">
    <source>
        <dbReference type="EMBL" id="ETO29162.1"/>
    </source>
</evidence>
<comment type="caution">
    <text evidence="2">The sequence shown here is derived from an EMBL/GenBank/DDBJ whole genome shotgun (WGS) entry which is preliminary data.</text>
</comment>
<sequence length="228" mass="26289">MTGISAGFAALYIILSHIPSIEETDVILIVMPWGFLWIMIVISESVGRMWFIRQVAKEESKRGYLVYALSRALGVSLFWIVQTFIQVVVAAVKLRHAWIMFVYIIVVLIGVRGLLVIFLGTHVVNQLSDHFYFEDGDRLDIKTHQMIVTQLSLIATYPCLYALYRRNDVDLIFSWPIYAGFAVYQFVLLCLDYITKHSKIREVGIAIFSYIYICIFIYLFSIKACLSF</sequence>
<evidence type="ECO:0008006" key="4">
    <source>
        <dbReference type="Google" id="ProtNLM"/>
    </source>
</evidence>
<proteinExistence type="predicted"/>
<feature type="transmembrane region" description="Helical" evidence="1">
    <location>
        <begin position="203"/>
        <end position="222"/>
    </location>
</feature>
<keyword evidence="1" id="KW-1133">Transmembrane helix</keyword>
<protein>
    <recommendedName>
        <fullName evidence="4">Transmembrane protein</fullName>
    </recommendedName>
</protein>